<dbReference type="Proteomes" id="UP000253606">
    <property type="component" value="Chromosome"/>
</dbReference>
<dbReference type="CDD" id="cd19100">
    <property type="entry name" value="AKR_unchar"/>
    <property type="match status" value="1"/>
</dbReference>
<feature type="domain" description="NADP-dependent oxidoreductase" evidence="1">
    <location>
        <begin position="68"/>
        <end position="256"/>
    </location>
</feature>
<dbReference type="SUPFAM" id="SSF51430">
    <property type="entry name" value="NAD(P)-linked oxidoreductase"/>
    <property type="match status" value="1"/>
</dbReference>
<proteinExistence type="predicted"/>
<dbReference type="InterPro" id="IPR053135">
    <property type="entry name" value="AKR2_Oxidoreductase"/>
</dbReference>
<dbReference type="PANTHER" id="PTHR43312">
    <property type="entry name" value="D-THREO-ALDOSE 1-DEHYDROGENASE"/>
    <property type="match status" value="1"/>
</dbReference>
<sequence length="356" mass="39005">MTGAAAVAGPRAARAQATYPAQSGARAELQLPNPIVPNFQGRYSGPPLPPFQVPKRPMGSTGLQVSIIGMGGFHLGTAAGQEEVNNMIAKALDHGINFFDNAWEYHGGMSEERVGSALKGKRDQAIVMTKVCTHGRKKDVAMRMLEESLTRLQTDHLDVWQVHEVIYYNDPEKAYALDGVLEALTAAKQQGKVRFVGFTGHKNPSIHLDMLNRGFHFDTVQMPINPFDPSYRSFEKTVLPIAVQKGMAVFSMKSMSGSGEPIVHGALTPTEALSYAMSVPGVSTTISGMDSMEVLDQNLGILCNYEPLTDKQMADLREHGRQFYDGRYELFKSTLKYDGDLGREQHNYPSAADLPA</sequence>
<dbReference type="InterPro" id="IPR036812">
    <property type="entry name" value="NAD(P)_OxRdtase_dom_sf"/>
</dbReference>
<gene>
    <name evidence="2" type="ORF">ACPOL_5642</name>
</gene>
<dbReference type="PANTHER" id="PTHR43312:SF1">
    <property type="entry name" value="NADP-DEPENDENT OXIDOREDUCTASE DOMAIN-CONTAINING PROTEIN"/>
    <property type="match status" value="1"/>
</dbReference>
<accession>A0A2Z5G7E1</accession>
<dbReference type="AlphaFoldDB" id="A0A2Z5G7E1"/>
<name>A0A2Z5G7E1_9BACT</name>
<keyword evidence="3" id="KW-1185">Reference proteome</keyword>
<evidence type="ECO:0000313" key="3">
    <source>
        <dbReference type="Proteomes" id="UP000253606"/>
    </source>
</evidence>
<protein>
    <submittedName>
        <fullName evidence="2">Ferredoxin</fullName>
    </submittedName>
</protein>
<dbReference type="InterPro" id="IPR023210">
    <property type="entry name" value="NADP_OxRdtase_dom"/>
</dbReference>
<dbReference type="Gene3D" id="3.20.20.100">
    <property type="entry name" value="NADP-dependent oxidoreductase domain"/>
    <property type="match status" value="1"/>
</dbReference>
<organism evidence="2 3">
    <name type="scientific">Acidisarcina polymorpha</name>
    <dbReference type="NCBI Taxonomy" id="2211140"/>
    <lineage>
        <taxon>Bacteria</taxon>
        <taxon>Pseudomonadati</taxon>
        <taxon>Acidobacteriota</taxon>
        <taxon>Terriglobia</taxon>
        <taxon>Terriglobales</taxon>
        <taxon>Acidobacteriaceae</taxon>
        <taxon>Acidisarcina</taxon>
    </lineage>
</organism>
<evidence type="ECO:0000313" key="2">
    <source>
        <dbReference type="EMBL" id="AXC14890.1"/>
    </source>
</evidence>
<evidence type="ECO:0000259" key="1">
    <source>
        <dbReference type="Pfam" id="PF00248"/>
    </source>
</evidence>
<dbReference type="EMBL" id="CP030840">
    <property type="protein sequence ID" value="AXC14890.1"/>
    <property type="molecule type" value="Genomic_DNA"/>
</dbReference>
<reference evidence="2 3" key="1">
    <citation type="journal article" date="2018" name="Front. Microbiol.">
        <title>Hydrolytic Capabilities as a Key to Environmental Success: Chitinolytic and Cellulolytic Acidobacteria From Acidic Sub-arctic Soils and Boreal Peatlands.</title>
        <authorList>
            <person name="Belova S.E."/>
            <person name="Ravin N.V."/>
            <person name="Pankratov T.A."/>
            <person name="Rakitin A.L."/>
            <person name="Ivanova A.A."/>
            <person name="Beletsky A.V."/>
            <person name="Mardanov A.V."/>
            <person name="Sinninghe Damste J.S."/>
            <person name="Dedysh S.N."/>
        </authorList>
    </citation>
    <scope>NUCLEOTIDE SEQUENCE [LARGE SCALE GENOMIC DNA]</scope>
    <source>
        <strain evidence="2 3">SBC82</strain>
    </source>
</reference>
<dbReference type="KEGG" id="abas:ACPOL_5642"/>
<dbReference type="Pfam" id="PF00248">
    <property type="entry name" value="Aldo_ket_red"/>
    <property type="match status" value="1"/>
</dbReference>